<feature type="transmembrane region" description="Helical" evidence="2">
    <location>
        <begin position="12"/>
        <end position="33"/>
    </location>
</feature>
<protein>
    <submittedName>
        <fullName evidence="3">Cytochrome c biogenesis protein CcdA</fullName>
    </submittedName>
</protein>
<proteinExistence type="predicted"/>
<feature type="compositionally biased region" description="Basic and acidic residues" evidence="1">
    <location>
        <begin position="152"/>
        <end position="161"/>
    </location>
</feature>
<comment type="caution">
    <text evidence="3">The sequence shown here is derived from an EMBL/GenBank/DDBJ whole genome shotgun (WGS) entry which is preliminary data.</text>
</comment>
<keyword evidence="2" id="KW-0472">Membrane</keyword>
<feature type="transmembrane region" description="Helical" evidence="2">
    <location>
        <begin position="54"/>
        <end position="77"/>
    </location>
</feature>
<evidence type="ECO:0000256" key="1">
    <source>
        <dbReference type="SAM" id="MobiDB-lite"/>
    </source>
</evidence>
<evidence type="ECO:0000313" key="3">
    <source>
        <dbReference type="EMBL" id="NKZ02093.1"/>
    </source>
</evidence>
<evidence type="ECO:0000256" key="2">
    <source>
        <dbReference type="SAM" id="Phobius"/>
    </source>
</evidence>
<evidence type="ECO:0000313" key="4">
    <source>
        <dbReference type="Proteomes" id="UP000553209"/>
    </source>
</evidence>
<dbReference type="Proteomes" id="UP000553209">
    <property type="component" value="Unassembled WGS sequence"/>
</dbReference>
<gene>
    <name evidence="3" type="ORF">HGB44_31200</name>
</gene>
<feature type="region of interest" description="Disordered" evidence="1">
    <location>
        <begin position="137"/>
        <end position="161"/>
    </location>
</feature>
<feature type="non-terminal residue" evidence="3">
    <location>
        <position position="1"/>
    </location>
</feature>
<keyword evidence="2" id="KW-0812">Transmembrane</keyword>
<keyword evidence="2" id="KW-1133">Transmembrane helix</keyword>
<feature type="transmembrane region" description="Helical" evidence="2">
    <location>
        <begin position="100"/>
        <end position="127"/>
    </location>
</feature>
<name>A0A7X6MJV9_9ACTN</name>
<keyword evidence="4" id="KW-1185">Reference proteome</keyword>
<sequence length="161" mass="17062">TVAATGGPMRGALLLAVYALGMAGPLFVLALLWDRYDLGEKRWLRGRTVSLGPVRVHTTSTLSGLLFIAIGVVFLLYDGTASLFGGIGAFDDQSYRVQEWLFAVGGAGIDVFVLGAAGMALLVAGAWKWSRARRTRGAEGKKPIPEVISRGTHPDTTDGDV</sequence>
<accession>A0A7X6MJV9</accession>
<reference evidence="3 4" key="1">
    <citation type="submission" date="2020-04" db="EMBL/GenBank/DDBJ databases">
        <title>MicrobeNet Type strains.</title>
        <authorList>
            <person name="Nicholson A.C."/>
        </authorList>
    </citation>
    <scope>NUCLEOTIDE SEQUENCE [LARGE SCALE GENOMIC DNA]</scope>
    <source>
        <strain evidence="3 4">ATCC 23612</strain>
    </source>
</reference>
<organism evidence="3 4">
    <name type="scientific">Nocardiopsis alborubida</name>
    <dbReference type="NCBI Taxonomy" id="146802"/>
    <lineage>
        <taxon>Bacteria</taxon>
        <taxon>Bacillati</taxon>
        <taxon>Actinomycetota</taxon>
        <taxon>Actinomycetes</taxon>
        <taxon>Streptosporangiales</taxon>
        <taxon>Nocardiopsidaceae</taxon>
        <taxon>Nocardiopsis</taxon>
    </lineage>
</organism>
<dbReference type="AlphaFoldDB" id="A0A7X6MJV9"/>
<dbReference type="EMBL" id="JAAXPG010000058">
    <property type="protein sequence ID" value="NKZ02093.1"/>
    <property type="molecule type" value="Genomic_DNA"/>
</dbReference>